<evidence type="ECO:0000256" key="1">
    <source>
        <dbReference type="ARBA" id="ARBA00022679"/>
    </source>
</evidence>
<reference evidence="5" key="1">
    <citation type="submission" date="2021-02" db="EMBL/GenBank/DDBJ databases">
        <authorList>
            <person name="Dougan E. K."/>
            <person name="Rhodes N."/>
            <person name="Thang M."/>
            <person name="Chan C."/>
        </authorList>
    </citation>
    <scope>NUCLEOTIDE SEQUENCE</scope>
</reference>
<dbReference type="OrthoDB" id="10626343at2759"/>
<dbReference type="InterPro" id="IPR000403">
    <property type="entry name" value="PI3/4_kinase_cat_dom"/>
</dbReference>
<dbReference type="GO" id="GO:0046854">
    <property type="term" value="P:phosphatidylinositol phosphate biosynthetic process"/>
    <property type="evidence" value="ECO:0007669"/>
    <property type="project" value="InterPro"/>
</dbReference>
<evidence type="ECO:0000313" key="5">
    <source>
        <dbReference type="EMBL" id="CAE7546488.1"/>
    </source>
</evidence>
<dbReference type="InterPro" id="IPR018936">
    <property type="entry name" value="PI3/4_kinase_CS"/>
</dbReference>
<dbReference type="PANTHER" id="PTHR10048">
    <property type="entry name" value="PHOSPHATIDYLINOSITOL KINASE"/>
    <property type="match status" value="1"/>
</dbReference>
<dbReference type="GO" id="GO:0048015">
    <property type="term" value="P:phosphatidylinositol-mediated signaling"/>
    <property type="evidence" value="ECO:0007669"/>
    <property type="project" value="TreeGrafter"/>
</dbReference>
<protein>
    <submittedName>
        <fullName evidence="5">PIK1 protein</fullName>
    </submittedName>
</protein>
<dbReference type="GO" id="GO:0052742">
    <property type="term" value="F:phosphatidylinositol kinase activity"/>
    <property type="evidence" value="ECO:0007669"/>
    <property type="project" value="TreeGrafter"/>
</dbReference>
<keyword evidence="2" id="KW-0418">Kinase</keyword>
<accession>A0A812TXB4</accession>
<dbReference type="SMART" id="SM00146">
    <property type="entry name" value="PI3Kc"/>
    <property type="match status" value="1"/>
</dbReference>
<keyword evidence="1" id="KW-0808">Transferase</keyword>
<dbReference type="Pfam" id="PF00454">
    <property type="entry name" value="PI3_PI4_kinase"/>
    <property type="match status" value="1"/>
</dbReference>
<comment type="caution">
    <text evidence="5">The sequence shown here is derived from an EMBL/GenBank/DDBJ whole genome shotgun (WGS) entry which is preliminary data.</text>
</comment>
<evidence type="ECO:0000259" key="4">
    <source>
        <dbReference type="SMART" id="SM00146"/>
    </source>
</evidence>
<gene>
    <name evidence="5" type="primary">PIK1</name>
    <name evidence="5" type="ORF">SNAT2548_LOCUS30666</name>
</gene>
<dbReference type="InterPro" id="IPR015433">
    <property type="entry name" value="PI3/4_kinase"/>
</dbReference>
<feature type="domain" description="PI3K/PI4K catalytic" evidence="4">
    <location>
        <begin position="401"/>
        <end position="649"/>
    </location>
</feature>
<dbReference type="GO" id="GO:0005737">
    <property type="term" value="C:cytoplasm"/>
    <property type="evidence" value="ECO:0007669"/>
    <property type="project" value="TreeGrafter"/>
</dbReference>
<evidence type="ECO:0000256" key="2">
    <source>
        <dbReference type="ARBA" id="ARBA00022777"/>
    </source>
</evidence>
<dbReference type="SUPFAM" id="SSF56112">
    <property type="entry name" value="Protein kinase-like (PK-like)"/>
    <property type="match status" value="1"/>
</dbReference>
<sequence>MAESVERPSADLPDTVTGAVGDNLYRVPHCLPKTYMKCCLDACAHIDDRFLLEPCSKLEQCPECSVPCCQTCLQTHRTRCKFGWDRSPRSDAEDTPNAKTKERLVRSMLLVEPDWEECHYDLLQPQMTELIRESMLWLLRFVAWLTTALGLECLMPKAKEGLRSVVSCLKELGGVKVPAESRARFGFLMVVLLLRDPRHFDQTEIMELMAMALSWYEQVSNDILKLQLSQLLEMALRRGVKPWDLDEHQSSGGACDLQVMRFLFSRIRAANQLHLTKRLLLGLHSLSVEVREFWEDHLLEHASKDDERLLGRMKAHLDQRKPKCSTLEFPSPVDEQFFWSSLTQIQAGHEEAGGASGSLVQEYEASPQLEGPVETVKVLVKQGSSVIVEAAVADLMQFSWLLILDNPEIGRVMGELNLKPADVKVTYEVVATAEDRIMVKMVPAVELEKLMDRPYDLYQPKNNSYRHRMLNEFLNERRNDAEVCRAYSILAFTAAVSTVLAFVVHLGDRHAGNIMITDSGVYFHIDFGFVLGKRPASFQLYGANPPFRLDYGAIVTAITERRVRDIFFPVVKLSFQTLRDHYDEMVAFVADIYLKEARTTEEVATQGPAHQKAQAFLAERLVPGFSGEQAARFIQAVVLYFQDHIVFAAHDSCRACRSAMPSMQETQQVVAEGSVKMGSALVRWAESLARATAGGMKTAAIRGKLIATRFWQERGEVIDAAASSADEAEAHLLDQYYAWSSEPYFVTCGQDVATKPRDLSQSPSTAHAQGPDVPNSVSE</sequence>
<evidence type="ECO:0000313" key="6">
    <source>
        <dbReference type="Proteomes" id="UP000604046"/>
    </source>
</evidence>
<dbReference type="GO" id="GO:0016020">
    <property type="term" value="C:membrane"/>
    <property type="evidence" value="ECO:0007669"/>
    <property type="project" value="TreeGrafter"/>
</dbReference>
<dbReference type="PROSITE" id="PS00916">
    <property type="entry name" value="PI3_4_KINASE_2"/>
    <property type="match status" value="1"/>
</dbReference>
<feature type="region of interest" description="Disordered" evidence="3">
    <location>
        <begin position="755"/>
        <end position="779"/>
    </location>
</feature>
<name>A0A812TXB4_9DINO</name>
<organism evidence="5 6">
    <name type="scientific">Symbiodinium natans</name>
    <dbReference type="NCBI Taxonomy" id="878477"/>
    <lineage>
        <taxon>Eukaryota</taxon>
        <taxon>Sar</taxon>
        <taxon>Alveolata</taxon>
        <taxon>Dinophyceae</taxon>
        <taxon>Suessiales</taxon>
        <taxon>Symbiodiniaceae</taxon>
        <taxon>Symbiodinium</taxon>
    </lineage>
</organism>
<dbReference type="InterPro" id="IPR036940">
    <property type="entry name" value="PI3/4_kinase_cat_sf"/>
</dbReference>
<evidence type="ECO:0000256" key="3">
    <source>
        <dbReference type="SAM" id="MobiDB-lite"/>
    </source>
</evidence>
<dbReference type="EMBL" id="CAJNDS010002618">
    <property type="protein sequence ID" value="CAE7546488.1"/>
    <property type="molecule type" value="Genomic_DNA"/>
</dbReference>
<proteinExistence type="predicted"/>
<dbReference type="InterPro" id="IPR011009">
    <property type="entry name" value="Kinase-like_dom_sf"/>
</dbReference>
<dbReference type="Proteomes" id="UP000604046">
    <property type="component" value="Unassembled WGS sequence"/>
</dbReference>
<dbReference type="AlphaFoldDB" id="A0A812TXB4"/>
<keyword evidence="6" id="KW-1185">Reference proteome</keyword>
<dbReference type="Gene3D" id="1.10.1070.11">
    <property type="entry name" value="Phosphatidylinositol 3-/4-kinase, catalytic domain"/>
    <property type="match status" value="1"/>
</dbReference>